<dbReference type="InterPro" id="IPR011109">
    <property type="entry name" value="DNA_bind_recombinase_dom"/>
</dbReference>
<proteinExistence type="predicted"/>
<reference evidence="2 3" key="1">
    <citation type="submission" date="2022-10" db="EMBL/GenBank/DDBJ databases">
        <title>Sphingomonas sp.</title>
        <authorList>
            <person name="Jin C."/>
        </authorList>
    </citation>
    <scope>NUCLEOTIDE SEQUENCE [LARGE SCALE GENOMIC DNA]</scope>
    <source>
        <strain evidence="2 3">BN140010</strain>
    </source>
</reference>
<dbReference type="InterPro" id="IPR038109">
    <property type="entry name" value="DNA_bind_recomb_sf"/>
</dbReference>
<gene>
    <name evidence="2" type="ORF">OMW55_07400</name>
</gene>
<evidence type="ECO:0000313" key="2">
    <source>
        <dbReference type="EMBL" id="MCW3797627.1"/>
    </source>
</evidence>
<evidence type="ECO:0000259" key="1">
    <source>
        <dbReference type="PROSITE" id="PS51737"/>
    </source>
</evidence>
<protein>
    <submittedName>
        <fullName evidence="2">Recombinase family protein</fullName>
    </submittedName>
</protein>
<feature type="domain" description="Recombinase" evidence="1">
    <location>
        <begin position="1"/>
        <end position="141"/>
    </location>
</feature>
<keyword evidence="3" id="KW-1185">Reference proteome</keyword>
<dbReference type="Pfam" id="PF07508">
    <property type="entry name" value="Recombinase"/>
    <property type="match status" value="1"/>
</dbReference>
<accession>A0ABT3JEX4</accession>
<evidence type="ECO:0000313" key="3">
    <source>
        <dbReference type="Proteomes" id="UP001526246"/>
    </source>
</evidence>
<dbReference type="Proteomes" id="UP001526246">
    <property type="component" value="Unassembled WGS sequence"/>
</dbReference>
<dbReference type="RefSeq" id="WP_264881948.1">
    <property type="nucleotide sequence ID" value="NZ_JAPDOB010000001.1"/>
</dbReference>
<comment type="caution">
    <text evidence="2">The sequence shown here is derived from an EMBL/GenBank/DDBJ whole genome shotgun (WGS) entry which is preliminary data.</text>
</comment>
<dbReference type="EMBL" id="JAPDOB010000001">
    <property type="protein sequence ID" value="MCW3797627.1"/>
    <property type="molecule type" value="Genomic_DNA"/>
</dbReference>
<sequence>MEDRIVIDPEGADLVRTIFQMYADGSSLKQICANLDGLGIHPPGAAMKRKKTSIGWNPSTLSGNLERGEGILNNRLYIGERIFNRRRYVEEPDGKGGIKRRPRDNDPSLWKITMMPELRIISDDLWSRVKDRQALERTRRDHNFGLNKNPLAGAKRQTYLFRSWSCVAAAALSMSLLAEAAGVVGSTFERVPASTSARSPRLSLNGGS</sequence>
<name>A0ABT3JEX4_9SPHN</name>
<dbReference type="Gene3D" id="3.90.1750.20">
    <property type="entry name" value="Putative Large Serine Recombinase, Chain B, Domain 2"/>
    <property type="match status" value="1"/>
</dbReference>
<dbReference type="PROSITE" id="PS51737">
    <property type="entry name" value="RECOMBINASE_DNA_BIND"/>
    <property type="match status" value="1"/>
</dbReference>
<organism evidence="2 3">
    <name type="scientific">Sphingomonas arvum</name>
    <dbReference type="NCBI Taxonomy" id="2992113"/>
    <lineage>
        <taxon>Bacteria</taxon>
        <taxon>Pseudomonadati</taxon>
        <taxon>Pseudomonadota</taxon>
        <taxon>Alphaproteobacteria</taxon>
        <taxon>Sphingomonadales</taxon>
        <taxon>Sphingomonadaceae</taxon>
        <taxon>Sphingomonas</taxon>
    </lineage>
</organism>